<sequence>MADRAGVLPNAPLVYTLSVVRFSPLLKLSKLIADIQHELREYLPEYFQMAKALTPMQPATEPNSWAFLDRELKYACVLSNDYMLLQSIAYLHFDQHCNLFKKCLEAVIHQAGELDVIGIGMRYVDRIEPREGETLSSYLPAALLPLDNELISKLKDDRAVDPIGVATSTYHFNPEFLHVRCWRQPGMWVPEDLIEPAMVFEIAKQSRQPPSPHRLTGSPLAFNQTSNIGALLDIDAYWPLATTERLKVKEIAARLDRLHSMANSAFRSVATEHAFNIWSEKP</sequence>
<evidence type="ECO:0000313" key="2">
    <source>
        <dbReference type="Proteomes" id="UP000549250"/>
    </source>
</evidence>
<reference evidence="1 2" key="1">
    <citation type="submission" date="2020-08" db="EMBL/GenBank/DDBJ databases">
        <title>Genomic Encyclopedia of Type Strains, Phase III (KMG-III): the genomes of soil and plant-associated and newly described type strains.</title>
        <authorList>
            <person name="Whitman W."/>
        </authorList>
    </citation>
    <scope>NUCLEOTIDE SEQUENCE [LARGE SCALE GENOMIC DNA]</scope>
    <source>
        <strain evidence="1 2">CECT 4462</strain>
    </source>
</reference>
<dbReference type="AlphaFoldDB" id="A0A839T8G9"/>
<evidence type="ECO:0000313" key="1">
    <source>
        <dbReference type="EMBL" id="MBB3105170.1"/>
    </source>
</evidence>
<comment type="caution">
    <text evidence="1">The sequence shown here is derived from an EMBL/GenBank/DDBJ whole genome shotgun (WGS) entry which is preliminary data.</text>
</comment>
<dbReference type="InterPro" id="IPR026349">
    <property type="entry name" value="CHP04255"/>
</dbReference>
<dbReference type="RefSeq" id="WP_183168032.1">
    <property type="nucleotide sequence ID" value="NZ_JACHXI010000027.1"/>
</dbReference>
<accession>A0A839T8G9</accession>
<protein>
    <submittedName>
        <fullName evidence="1">Uncharacterized protein (TIGR04255 family)</fullName>
    </submittedName>
</protein>
<organism evidence="1 2">
    <name type="scientific">Azomonas macrocytogenes</name>
    <name type="common">Azotobacter macrocytogenes</name>
    <dbReference type="NCBI Taxonomy" id="69962"/>
    <lineage>
        <taxon>Bacteria</taxon>
        <taxon>Pseudomonadati</taxon>
        <taxon>Pseudomonadota</taxon>
        <taxon>Gammaproteobacteria</taxon>
        <taxon>Pseudomonadales</taxon>
        <taxon>Pseudomonadaceae</taxon>
        <taxon>Azomonas</taxon>
    </lineage>
</organism>
<dbReference type="Proteomes" id="UP000549250">
    <property type="component" value="Unassembled WGS sequence"/>
</dbReference>
<proteinExistence type="predicted"/>
<name>A0A839T8G9_AZOMA</name>
<gene>
    <name evidence="1" type="ORF">FHR87_003605</name>
</gene>
<dbReference type="EMBL" id="JACHXI010000027">
    <property type="protein sequence ID" value="MBB3105170.1"/>
    <property type="molecule type" value="Genomic_DNA"/>
</dbReference>
<keyword evidence="2" id="KW-1185">Reference proteome</keyword>
<dbReference type="NCBIfam" id="TIGR04255">
    <property type="entry name" value="sporadTIGR04255"/>
    <property type="match status" value="1"/>
</dbReference>